<reference evidence="1" key="1">
    <citation type="submission" date="2018-01" db="EMBL/GenBank/DDBJ databases">
        <title>An insight into the sialome of Amazonian anophelines.</title>
        <authorList>
            <person name="Ribeiro J.M."/>
            <person name="Scarpassa V."/>
            <person name="Calvo E."/>
        </authorList>
    </citation>
    <scope>NUCLEOTIDE SEQUENCE</scope>
    <source>
        <tissue evidence="1">Salivary glands</tissue>
    </source>
</reference>
<accession>A0A2M4C9H3</accession>
<protein>
    <submittedName>
        <fullName evidence="1">Putative secreted protein</fullName>
    </submittedName>
</protein>
<evidence type="ECO:0000313" key="1">
    <source>
        <dbReference type="EMBL" id="MBW61791.1"/>
    </source>
</evidence>
<dbReference type="EMBL" id="GGFJ01012650">
    <property type="protein sequence ID" value="MBW61791.1"/>
    <property type="molecule type" value="Transcribed_RNA"/>
</dbReference>
<organism evidence="1">
    <name type="scientific">Anopheles marajoara</name>
    <dbReference type="NCBI Taxonomy" id="58244"/>
    <lineage>
        <taxon>Eukaryota</taxon>
        <taxon>Metazoa</taxon>
        <taxon>Ecdysozoa</taxon>
        <taxon>Arthropoda</taxon>
        <taxon>Hexapoda</taxon>
        <taxon>Insecta</taxon>
        <taxon>Pterygota</taxon>
        <taxon>Neoptera</taxon>
        <taxon>Endopterygota</taxon>
        <taxon>Diptera</taxon>
        <taxon>Nematocera</taxon>
        <taxon>Culicoidea</taxon>
        <taxon>Culicidae</taxon>
        <taxon>Anophelinae</taxon>
        <taxon>Anopheles</taxon>
    </lineage>
</organism>
<proteinExistence type="predicted"/>
<dbReference type="AlphaFoldDB" id="A0A2M4C9H3"/>
<name>A0A2M4C9H3_9DIPT</name>
<sequence length="98" mass="11337">MCRFKKRPVLPMLCYCAASLHSVHPRAPQRSCCSRLPGRAQCEILHHRPFQWPLRHYQILLMPPRMPDCRPCFPWPPPALPLAWLPRCASLAHCGACR</sequence>